<dbReference type="HOGENOM" id="CLU_170543_0_0_1"/>
<dbReference type="PROSITE" id="PS00194">
    <property type="entry name" value="THIOREDOXIN_1"/>
    <property type="match status" value="1"/>
</dbReference>
<dbReference type="STRING" id="1288291.A0A059F4Q0"/>
<protein>
    <recommendedName>
        <fullName evidence="1">Thioredoxin domain-containing protein</fullName>
    </recommendedName>
</protein>
<keyword evidence="3" id="KW-1185">Reference proteome</keyword>
<organism evidence="2 3">
    <name type="scientific">Anncaliia algerae PRA339</name>
    <dbReference type="NCBI Taxonomy" id="1288291"/>
    <lineage>
        <taxon>Eukaryota</taxon>
        <taxon>Fungi</taxon>
        <taxon>Fungi incertae sedis</taxon>
        <taxon>Microsporidia</taxon>
        <taxon>Tubulinosematoidea</taxon>
        <taxon>Tubulinosematidae</taxon>
        <taxon>Anncaliia</taxon>
    </lineage>
</organism>
<accession>A0A059F4Q0</accession>
<proteinExistence type="predicted"/>
<dbReference type="InterPro" id="IPR036249">
    <property type="entry name" value="Thioredoxin-like_sf"/>
</dbReference>
<dbReference type="Gene3D" id="3.40.30.10">
    <property type="entry name" value="Glutaredoxin"/>
    <property type="match status" value="1"/>
</dbReference>
<dbReference type="InterPro" id="IPR013766">
    <property type="entry name" value="Thioredoxin_domain"/>
</dbReference>
<dbReference type="VEuPathDB" id="MicrosporidiaDB:H312_00589"/>
<dbReference type="OrthoDB" id="10337456at2759"/>
<evidence type="ECO:0000259" key="1">
    <source>
        <dbReference type="Pfam" id="PF00085"/>
    </source>
</evidence>
<feature type="domain" description="Thioredoxin" evidence="1">
    <location>
        <begin position="2"/>
        <end position="71"/>
    </location>
</feature>
<dbReference type="SUPFAM" id="SSF52833">
    <property type="entry name" value="Thioredoxin-like"/>
    <property type="match status" value="1"/>
</dbReference>
<dbReference type="Proteomes" id="UP000030655">
    <property type="component" value="Unassembled WGS sequence"/>
</dbReference>
<dbReference type="CDD" id="cd02947">
    <property type="entry name" value="TRX_family"/>
    <property type="match status" value="1"/>
</dbReference>
<reference evidence="2 3" key="2">
    <citation type="submission" date="2014-03" db="EMBL/GenBank/DDBJ databases">
        <title>The Genome Sequence of Anncaliia algerae insect isolate PRA339.</title>
        <authorList>
            <consortium name="The Broad Institute Genome Sequencing Platform"/>
            <consortium name="The Broad Institute Genome Sequencing Center for Infectious Disease"/>
            <person name="Cuomo C."/>
            <person name="Becnel J."/>
            <person name="Sanscrainte N."/>
            <person name="Walker B."/>
            <person name="Young S.K."/>
            <person name="Zeng Q."/>
            <person name="Gargeya S."/>
            <person name="Fitzgerald M."/>
            <person name="Haas B."/>
            <person name="Abouelleil A."/>
            <person name="Alvarado L."/>
            <person name="Arachchi H.M."/>
            <person name="Berlin A.M."/>
            <person name="Chapman S.B."/>
            <person name="Dewar J."/>
            <person name="Goldberg J."/>
            <person name="Griggs A."/>
            <person name="Gujja S."/>
            <person name="Hansen M."/>
            <person name="Howarth C."/>
            <person name="Imamovic A."/>
            <person name="Larimer J."/>
            <person name="McCowan C."/>
            <person name="Murphy C."/>
            <person name="Neiman D."/>
            <person name="Pearson M."/>
            <person name="Priest M."/>
            <person name="Roberts A."/>
            <person name="Saif S."/>
            <person name="Shea T."/>
            <person name="Sisk P."/>
            <person name="Sykes S."/>
            <person name="Wortman J."/>
            <person name="Nusbaum C."/>
            <person name="Birren B."/>
        </authorList>
    </citation>
    <scope>NUCLEOTIDE SEQUENCE [LARGE SCALE GENOMIC DNA]</scope>
    <source>
        <strain evidence="2 3">PRA339</strain>
    </source>
</reference>
<dbReference type="InterPro" id="IPR017937">
    <property type="entry name" value="Thioredoxin_CS"/>
</dbReference>
<dbReference type="Pfam" id="PF00085">
    <property type="entry name" value="Thioredoxin"/>
    <property type="match status" value="1"/>
</dbReference>
<evidence type="ECO:0000313" key="2">
    <source>
        <dbReference type="EMBL" id="KCZ81946.1"/>
    </source>
</evidence>
<sequence>TVIKFYSPTCPPCKLFDKELAKYTLPCEINLLAIDASKSIELRRMYNVNCVPQILFLDENNNILEEHSGFMDIVAFETKVKKYFIK</sequence>
<name>A0A059F4Q0_9MICR</name>
<evidence type="ECO:0000313" key="3">
    <source>
        <dbReference type="Proteomes" id="UP000030655"/>
    </source>
</evidence>
<dbReference type="AlphaFoldDB" id="A0A059F4Q0"/>
<gene>
    <name evidence="2" type="ORF">H312_00589</name>
</gene>
<dbReference type="EMBL" id="KK365134">
    <property type="protein sequence ID" value="KCZ81946.1"/>
    <property type="molecule type" value="Genomic_DNA"/>
</dbReference>
<reference evidence="3" key="1">
    <citation type="submission" date="2013-02" db="EMBL/GenBank/DDBJ databases">
        <authorList>
            <consortium name="The Broad Institute Genome Sequencing Platform"/>
            <person name="Cuomo C."/>
            <person name="Becnel J."/>
            <person name="Sanscrainte N."/>
            <person name="Walker B."/>
            <person name="Young S.K."/>
            <person name="Zeng Q."/>
            <person name="Gargeya S."/>
            <person name="Fitzgerald M."/>
            <person name="Haas B."/>
            <person name="Abouelleil A."/>
            <person name="Alvarado L."/>
            <person name="Arachchi H.M."/>
            <person name="Berlin A.M."/>
            <person name="Chapman S.B."/>
            <person name="Dewar J."/>
            <person name="Goldberg J."/>
            <person name="Griggs A."/>
            <person name="Gujja S."/>
            <person name="Hansen M."/>
            <person name="Howarth C."/>
            <person name="Imamovic A."/>
            <person name="Larimer J."/>
            <person name="McCowan C."/>
            <person name="Murphy C."/>
            <person name="Neiman D."/>
            <person name="Pearson M."/>
            <person name="Priest M."/>
            <person name="Roberts A."/>
            <person name="Saif S."/>
            <person name="Shea T."/>
            <person name="Sisk P."/>
            <person name="Sykes S."/>
            <person name="Wortman J."/>
            <person name="Nusbaum C."/>
            <person name="Birren B."/>
        </authorList>
    </citation>
    <scope>NUCLEOTIDE SEQUENCE [LARGE SCALE GENOMIC DNA]</scope>
    <source>
        <strain evidence="3">PRA339</strain>
    </source>
</reference>
<feature type="non-terminal residue" evidence="2">
    <location>
        <position position="1"/>
    </location>
</feature>